<evidence type="ECO:0000256" key="2">
    <source>
        <dbReference type="ARBA" id="ARBA00022630"/>
    </source>
</evidence>
<dbReference type="OrthoDB" id="498204at2759"/>
<dbReference type="SUPFAM" id="SSF51905">
    <property type="entry name" value="FAD/NAD(P)-binding domain"/>
    <property type="match status" value="1"/>
</dbReference>
<dbReference type="EMBL" id="LR877145">
    <property type="protein sequence ID" value="CAD2213143.1"/>
    <property type="molecule type" value="Genomic_DNA"/>
</dbReference>
<dbReference type="InterPro" id="IPR036188">
    <property type="entry name" value="FAD/NAD-bd_sf"/>
</dbReference>
<evidence type="ECO:0000256" key="6">
    <source>
        <dbReference type="ARBA" id="ARBA00037941"/>
    </source>
</evidence>
<comment type="cofactor">
    <cofactor evidence="1">
        <name>FAD</name>
        <dbReference type="ChEBI" id="CHEBI:57692"/>
    </cofactor>
</comment>
<evidence type="ECO:0000256" key="4">
    <source>
        <dbReference type="ARBA" id="ARBA00023002"/>
    </source>
</evidence>
<keyword evidence="3" id="KW-0274">FAD</keyword>
<dbReference type="PANTHER" id="PTHR43104:SF3">
    <property type="entry name" value="FAD DEPENDENT OXIDOREDUCTASE DOMAIN-CONTAINING PROTEIN"/>
    <property type="match status" value="1"/>
</dbReference>
<evidence type="ECO:0000256" key="3">
    <source>
        <dbReference type="ARBA" id="ARBA00022827"/>
    </source>
</evidence>
<proteinExistence type="inferred from homology"/>
<gene>
    <name evidence="10" type="ORF">ADEAN_000057900</name>
</gene>
<dbReference type="Gene3D" id="3.30.9.10">
    <property type="entry name" value="D-Amino Acid Oxidase, subunit A, domain 2"/>
    <property type="match status" value="1"/>
</dbReference>
<dbReference type="PANTHER" id="PTHR43104">
    <property type="entry name" value="L-2-HYDROXYGLUTARATE DEHYDROGENASE, MITOCHONDRIAL"/>
    <property type="match status" value="1"/>
</dbReference>
<organism evidence="10 11">
    <name type="scientific">Angomonas deanei</name>
    <dbReference type="NCBI Taxonomy" id="59799"/>
    <lineage>
        <taxon>Eukaryota</taxon>
        <taxon>Discoba</taxon>
        <taxon>Euglenozoa</taxon>
        <taxon>Kinetoplastea</taxon>
        <taxon>Metakinetoplastina</taxon>
        <taxon>Trypanosomatida</taxon>
        <taxon>Trypanosomatidae</taxon>
        <taxon>Strigomonadinae</taxon>
        <taxon>Angomonas</taxon>
    </lineage>
</organism>
<dbReference type="InterPro" id="IPR006076">
    <property type="entry name" value="FAD-dep_OxRdtase"/>
</dbReference>
<reference evidence="10 11" key="1">
    <citation type="submission" date="2020-08" db="EMBL/GenBank/DDBJ databases">
        <authorList>
            <person name="Newling K."/>
            <person name="Davey J."/>
            <person name="Forrester S."/>
        </authorList>
    </citation>
    <scope>NUCLEOTIDE SEQUENCE [LARGE SCALE GENOMIC DNA]</scope>
    <source>
        <strain evidence="11">Crithidia deanei Carvalho (ATCC PRA-265)</strain>
    </source>
</reference>
<dbReference type="Gene3D" id="3.50.50.60">
    <property type="entry name" value="FAD/NAD(P)-binding domain"/>
    <property type="match status" value="1"/>
</dbReference>
<evidence type="ECO:0000256" key="8">
    <source>
        <dbReference type="ARBA" id="ARBA00041137"/>
    </source>
</evidence>
<dbReference type="Pfam" id="PF01266">
    <property type="entry name" value="DAO"/>
    <property type="match status" value="1"/>
</dbReference>
<evidence type="ECO:0000256" key="1">
    <source>
        <dbReference type="ARBA" id="ARBA00001974"/>
    </source>
</evidence>
<sequence length="504" mass="55536">MAAIFAKLFAGTCTVGFLGVSAGAIKYRREFGYMPTDLESTLHAFSTFSHDSRRDIYDVAVVGGGIVGVATAREIRAKYPNKRVILIEKEADVAQHQSGHNSGCIHAGMFYTPGSTMARLCPRGHDLIIEYCKKHKLPYEMCGKLIVGDKAADVAVVEKLYNNGVANGVKDLQVLRSQEEIQKIEPLVRGEIALWSPQTGIIDFAEVTRHMLKELSANVKMFASQFQFEAQDYIGVETAPNQQAVLIRGRESGHLGPEKTIVAKNVVTCCGLSNDVAAKHSGNVVARVGKRITQTYGFRGRYFQLIPEKRDIVKAHVYPVPDPTKGLSVGIHFTPTCDVRRGRQTIIGPGSALVFDRYGYNPYFMDLEYVMGCAFSKGGWISLWRNIGTLVETYYIDLSKSAFLRQAQRLIPSVEMKDVEESFCGVMGLGVNEDGTLNYDLSLEFACPRKTVAVEDLKTFKPIDKAVENSPLILNVRNAPSPAATSAMSIAEDIVSHASKQFSW</sequence>
<dbReference type="VEuPathDB" id="TriTrypDB:ADEAN_000057900"/>
<accession>A0A7G2C331</accession>
<comment type="similarity">
    <text evidence="6">Belongs to the L2HGDH family.</text>
</comment>
<keyword evidence="11" id="KW-1185">Reference proteome</keyword>
<comment type="catalytic activity">
    <reaction evidence="5">
        <text>(S)-2-hydroxyglutarate + A = 2-oxoglutarate + AH2</text>
        <dbReference type="Rhea" id="RHEA:21252"/>
        <dbReference type="ChEBI" id="CHEBI:13193"/>
        <dbReference type="ChEBI" id="CHEBI:16782"/>
        <dbReference type="ChEBI" id="CHEBI:16810"/>
        <dbReference type="ChEBI" id="CHEBI:17499"/>
        <dbReference type="EC" id="1.1.99.2"/>
    </reaction>
</comment>
<keyword evidence="4" id="KW-0560">Oxidoreductase</keyword>
<evidence type="ECO:0000256" key="5">
    <source>
        <dbReference type="ARBA" id="ARBA00036066"/>
    </source>
</evidence>
<evidence type="ECO:0000259" key="9">
    <source>
        <dbReference type="Pfam" id="PF01266"/>
    </source>
</evidence>
<name>A0A7G2C331_9TRYP</name>
<dbReference type="GO" id="GO:0047545">
    <property type="term" value="F:(S)-2-hydroxyglutarate dehydrogenase activity"/>
    <property type="evidence" value="ECO:0007669"/>
    <property type="project" value="UniProtKB-EC"/>
</dbReference>
<keyword evidence="2" id="KW-0285">Flavoprotein</keyword>
<dbReference type="Proteomes" id="UP000515908">
    <property type="component" value="Chromosome 01"/>
</dbReference>
<evidence type="ECO:0000313" key="11">
    <source>
        <dbReference type="Proteomes" id="UP000515908"/>
    </source>
</evidence>
<feature type="domain" description="FAD dependent oxidoreductase" evidence="9">
    <location>
        <begin position="58"/>
        <end position="429"/>
    </location>
</feature>
<dbReference type="AlphaFoldDB" id="A0A7G2C331"/>
<protein>
    <recommendedName>
        <fullName evidence="8">L-2-hydroxyglutarate dehydrogenase, mitochondrial</fullName>
        <ecNumber evidence="7">1.1.99.2</ecNumber>
    </recommendedName>
</protein>
<evidence type="ECO:0000256" key="7">
    <source>
        <dbReference type="ARBA" id="ARBA00038878"/>
    </source>
</evidence>
<dbReference type="EC" id="1.1.99.2" evidence="7"/>
<evidence type="ECO:0000313" key="10">
    <source>
        <dbReference type="EMBL" id="CAD2213143.1"/>
    </source>
</evidence>